<dbReference type="SUPFAM" id="SSF53756">
    <property type="entry name" value="UDP-Glycosyltransferase/glycogen phosphorylase"/>
    <property type="match status" value="1"/>
</dbReference>
<reference evidence="1 2" key="1">
    <citation type="submission" date="2022-06" db="EMBL/GenBank/DDBJ databases">
        <authorList>
            <person name="So Y."/>
        </authorList>
    </citation>
    <scope>NUCLEOTIDE SEQUENCE [LARGE SCALE GENOMIC DNA]</scope>
    <source>
        <strain evidence="1 2">STR3</strain>
    </source>
</reference>
<dbReference type="Gene3D" id="3.40.50.2000">
    <property type="entry name" value="Glycogen Phosphorylase B"/>
    <property type="match status" value="1"/>
</dbReference>
<gene>
    <name evidence="1" type="ORF">NCI01_03835</name>
</gene>
<proteinExistence type="predicted"/>
<keyword evidence="1" id="KW-0328">Glycosyltransferase</keyword>
<evidence type="ECO:0000313" key="2">
    <source>
        <dbReference type="Proteomes" id="UP001204524"/>
    </source>
</evidence>
<dbReference type="EMBL" id="JANARS010000001">
    <property type="protein sequence ID" value="MCP3420917.1"/>
    <property type="molecule type" value="Genomic_DNA"/>
</dbReference>
<keyword evidence="2" id="KW-1185">Reference proteome</keyword>
<dbReference type="Proteomes" id="UP001204524">
    <property type="component" value="Unassembled WGS sequence"/>
</dbReference>
<accession>A0ABT1KT43</accession>
<protein>
    <submittedName>
        <fullName evidence="1">Glycosyltransferase</fullName>
        <ecNumber evidence="1">2.4.-.-</ecNumber>
    </submittedName>
</protein>
<name>A0ABT1KT43_9ACTN</name>
<dbReference type="GO" id="GO:0016757">
    <property type="term" value="F:glycosyltransferase activity"/>
    <property type="evidence" value="ECO:0007669"/>
    <property type="project" value="UniProtKB-KW"/>
</dbReference>
<dbReference type="EC" id="2.4.-.-" evidence="1"/>
<comment type="caution">
    <text evidence="1">The sequence shown here is derived from an EMBL/GenBank/DDBJ whole genome shotgun (WGS) entry which is preliminary data.</text>
</comment>
<dbReference type="RefSeq" id="WP_254180135.1">
    <property type="nucleotide sequence ID" value="NZ_JANARS010000001.1"/>
</dbReference>
<sequence length="390" mass="42163">MTHVLVLGTAEWDQAIATNQHYAVRELSEQHEVTYVESMGLRRVELTWRDARRIWGRLRRAKAAGRTTTARVVPTGARIVSPVVVPYHRGPIRVLNAWLLRRQVRPWLSSGDDRVLWLYTPVTYGLDRDASATVYHCVDLLGTFPGIDAGLIERAEADVALAGAVAAGSSPAVVEHLVSMKFELVLSWPNVADLEVFGHESDDAPETLPQAVFAGNLTARKVDFDLLRALLQQGVKLHLAGPVSEGGGADQKLVDDLMAAGAVHHGLLSPAELAHLYRQCTVGLIPYVESDYTQGVSPLKTYEYLAAGLAVVSTGVPSVAPVAGDVVVCEPRTFVPEVVSAVSAGVPNKDTAARRRAIASDHGWSARGEEMRRLVDSLIAESGNLRASRP</sequence>
<evidence type="ECO:0000313" key="1">
    <source>
        <dbReference type="EMBL" id="MCP3420917.1"/>
    </source>
</evidence>
<organism evidence="1 2">
    <name type="scientific">Nocardioides pinisoli</name>
    <dbReference type="NCBI Taxonomy" id="2950279"/>
    <lineage>
        <taxon>Bacteria</taxon>
        <taxon>Bacillati</taxon>
        <taxon>Actinomycetota</taxon>
        <taxon>Actinomycetes</taxon>
        <taxon>Propionibacteriales</taxon>
        <taxon>Nocardioidaceae</taxon>
        <taxon>Nocardioides</taxon>
    </lineage>
</organism>
<dbReference type="Pfam" id="PF13692">
    <property type="entry name" value="Glyco_trans_1_4"/>
    <property type="match status" value="1"/>
</dbReference>
<keyword evidence="1" id="KW-0808">Transferase</keyword>